<sequence length="398" mass="44402">MVARRKSCKYSKFGSSGVMRMKKIAVFTGTRAEYGLLYWLMRDIQQDPELELQILATAMHYSPEHGETWKTIVKDGFEITESVEMLLSSDTSSAVVKSMGVGLLGFADALKRMQPDVLVVLGDRFEALAVTQAALIMHVPVAHLHGGEITEGAYDESIRHAITKMSNIHFAAAEEYKKRIIQLGEQPERVFNVGALGLDHIQRTTFKSISELSELYDFDFSKPYFLITYHPETNLLEENVAPLFDALKQINDVNFIFSYPNADNGNTNIVKAMLDLKAQLPDRVLLVKSFGIQNYLSVLKNALAMVGNSSSGLSEAPALQVPTVNIGDRQKGRLRCESILDVRLDENEIVEALQKAINFPKDQLSQVVPPLGLGNTSQKIIEVIKTTDFKKKAPFYDL</sequence>
<feature type="domain" description="UDP-N-acetylglucosamine 2-epimerase" evidence="1">
    <location>
        <begin position="43"/>
        <end position="385"/>
    </location>
</feature>
<name>A0A097I596_ACIBA</name>
<gene>
    <name evidence="2" type="primary">lgaC</name>
</gene>
<dbReference type="PANTHER" id="PTHR43174:SF3">
    <property type="entry name" value="UDP-N-ACETYLGLUCOSAMINE 2-EPIMERASE"/>
    <property type="match status" value="1"/>
</dbReference>
<accession>A0A097I596</accession>
<dbReference type="CDD" id="cd03786">
    <property type="entry name" value="GTB_UDP-GlcNAc_2-Epimerase"/>
    <property type="match status" value="1"/>
</dbReference>
<dbReference type="Pfam" id="PF02350">
    <property type="entry name" value="Epimerase_2"/>
    <property type="match status" value="1"/>
</dbReference>
<reference evidence="2" key="1">
    <citation type="submission" date="2014-10" db="EMBL/GenBank/DDBJ databases">
        <title>Acinetaminic acid - a novel nonulosonic acid found in the capsule of an Acinetobacter baumannii isolate.</title>
        <authorList>
            <person name="Kenyon J.J."/>
            <person name="Marzaioli A.M."/>
            <person name="De Castro C."/>
            <person name="Hall R.M."/>
        </authorList>
    </citation>
    <scope>NUCLEOTIDE SEQUENCE</scope>
    <source>
        <strain evidence="2">D36</strain>
    </source>
</reference>
<evidence type="ECO:0000259" key="1">
    <source>
        <dbReference type="Pfam" id="PF02350"/>
    </source>
</evidence>
<dbReference type="NCBIfam" id="TIGR03568">
    <property type="entry name" value="NeuC_NnaA"/>
    <property type="match status" value="1"/>
</dbReference>
<dbReference type="InterPro" id="IPR003331">
    <property type="entry name" value="UDP_GlcNAc_Epimerase_2_dom"/>
</dbReference>
<dbReference type="GO" id="GO:0006047">
    <property type="term" value="P:UDP-N-acetylglucosamine metabolic process"/>
    <property type="evidence" value="ECO:0007669"/>
    <property type="project" value="InterPro"/>
</dbReference>
<protein>
    <submittedName>
        <fullName evidence="2">LgaC</fullName>
    </submittedName>
</protein>
<proteinExistence type="predicted"/>
<dbReference type="InterPro" id="IPR020004">
    <property type="entry name" value="UDP-GlcNAc_Epase"/>
</dbReference>
<dbReference type="AlphaFoldDB" id="A0A097I596"/>
<dbReference type="GO" id="GO:0004553">
    <property type="term" value="F:hydrolase activity, hydrolyzing O-glycosyl compounds"/>
    <property type="evidence" value="ECO:0007669"/>
    <property type="project" value="InterPro"/>
</dbReference>
<dbReference type="PANTHER" id="PTHR43174">
    <property type="entry name" value="UDP-N-ACETYLGLUCOSAMINE 2-EPIMERASE"/>
    <property type="match status" value="1"/>
</dbReference>
<dbReference type="Gene3D" id="3.40.50.2000">
    <property type="entry name" value="Glycogen Phosphorylase B"/>
    <property type="match status" value="2"/>
</dbReference>
<evidence type="ECO:0000313" key="2">
    <source>
        <dbReference type="EMBL" id="AIT56348.1"/>
    </source>
</evidence>
<dbReference type="InterPro" id="IPR029767">
    <property type="entry name" value="WecB-like"/>
</dbReference>
<organism evidence="2">
    <name type="scientific">Acinetobacter baumannii</name>
    <dbReference type="NCBI Taxonomy" id="470"/>
    <lineage>
        <taxon>Bacteria</taxon>
        <taxon>Pseudomonadati</taxon>
        <taxon>Pseudomonadota</taxon>
        <taxon>Gammaproteobacteria</taxon>
        <taxon>Moraxellales</taxon>
        <taxon>Moraxellaceae</taxon>
        <taxon>Acinetobacter</taxon>
        <taxon>Acinetobacter calcoaceticus/baumannii complex</taxon>
    </lineage>
</organism>
<dbReference type="SUPFAM" id="SSF53756">
    <property type="entry name" value="UDP-Glycosyltransferase/glycogen phosphorylase"/>
    <property type="match status" value="1"/>
</dbReference>
<dbReference type="EMBL" id="JN107991">
    <property type="protein sequence ID" value="AIT56348.1"/>
    <property type="molecule type" value="Genomic_DNA"/>
</dbReference>